<proteinExistence type="predicted"/>
<name>A0A1G5WQM6_9BACT</name>
<dbReference type="InterPro" id="IPR050463">
    <property type="entry name" value="Gfo/Idh/MocA_oxidrdct_glycsds"/>
</dbReference>
<reference evidence="4" key="1">
    <citation type="submission" date="2016-10" db="EMBL/GenBank/DDBJ databases">
        <authorList>
            <person name="Varghese N."/>
            <person name="Submissions S."/>
        </authorList>
    </citation>
    <scope>NUCLEOTIDE SEQUENCE [LARGE SCALE GENOMIC DNA]</scope>
    <source>
        <strain evidence="4">DSM 22703</strain>
    </source>
</reference>
<dbReference type="Gene3D" id="3.40.50.720">
    <property type="entry name" value="NAD(P)-binding Rossmann-like Domain"/>
    <property type="match status" value="1"/>
</dbReference>
<dbReference type="AlphaFoldDB" id="A0A1G5WQM6"/>
<evidence type="ECO:0000313" key="3">
    <source>
        <dbReference type="EMBL" id="SDA60488.1"/>
    </source>
</evidence>
<dbReference type="STRING" id="279824.SAMN03080617_01252"/>
<dbReference type="InterPro" id="IPR000683">
    <property type="entry name" value="Gfo/Idh/MocA-like_OxRdtase_N"/>
</dbReference>
<feature type="domain" description="Gfo/Idh/MocA-like oxidoreductase bacterial type C-terminal" evidence="2">
    <location>
        <begin position="237"/>
        <end position="349"/>
    </location>
</feature>
<dbReference type="PROSITE" id="PS51318">
    <property type="entry name" value="TAT"/>
    <property type="match status" value="1"/>
</dbReference>
<dbReference type="Gene3D" id="3.30.360.10">
    <property type="entry name" value="Dihydrodipicolinate Reductase, domain 2"/>
    <property type="match status" value="1"/>
</dbReference>
<dbReference type="RefSeq" id="WP_092729089.1">
    <property type="nucleotide sequence ID" value="NZ_FMXE01000007.1"/>
</dbReference>
<evidence type="ECO:0000259" key="2">
    <source>
        <dbReference type="Pfam" id="PF19051"/>
    </source>
</evidence>
<dbReference type="PANTHER" id="PTHR43818:SF10">
    <property type="entry name" value="NADH-DEPENDENT DEHYDROGENASE-RELATED"/>
    <property type="match status" value="1"/>
</dbReference>
<dbReference type="Pfam" id="PF19051">
    <property type="entry name" value="GFO_IDH_MocA_C2"/>
    <property type="match status" value="2"/>
</dbReference>
<dbReference type="InterPro" id="IPR006311">
    <property type="entry name" value="TAT_signal"/>
</dbReference>
<sequence length="504" mass="56811">MDQSPKINRREFLGSAATIAASISIVPSHVIAGTGHIPPSDQIAVANIGCGTQGLREMGSLLQNPKVRVVTVCDINKFSTDYIDWSAHGIRNDIREVLGDPTWWEGKPGIPGGRDIGQEYVEKYYAKNKPSGKYKGCVSYEDYRELFAKEKGIDAIKIMTPDHTHASIALAAMNQKMHVVTHKPISNRLLEGRKVIEKAKESGMVTHLLAWSDRPEYRQIKAWMDDGLIGDLQEIHNWSYRPVWQQWTKRPTETQPIPEGFNWDLWLGPVPDMPYHKNYTHNVFRGWYEFGGGSVADMGHYSLFPLFETLGITRSPISARAFGTTSREEINQVYQWVKNDVAFPASCTIRWKFPEQEKLPAFELFWYDGGMKPFACEELEANGKDTPEEGLLLVGIKGKILGGFRGENPVLLPESKMASRPESEKINSREVDRKTIQWVDAMLEGKQTPGSFTRAQCITDTINLGAIALRTGKKVDFDSNLVKITNDEAANQFLTRTYRGGWEI</sequence>
<dbReference type="EMBL" id="FMXE01000007">
    <property type="protein sequence ID" value="SDA60488.1"/>
    <property type="molecule type" value="Genomic_DNA"/>
</dbReference>
<dbReference type="Pfam" id="PF01408">
    <property type="entry name" value="GFO_IDH_MocA"/>
    <property type="match status" value="1"/>
</dbReference>
<gene>
    <name evidence="3" type="ORF">SAMN03080617_01252</name>
</gene>
<feature type="domain" description="Gfo/Idh/MocA-like oxidoreductase N-terminal" evidence="1">
    <location>
        <begin position="135"/>
        <end position="205"/>
    </location>
</feature>
<dbReference type="OrthoDB" id="9763611at2"/>
<dbReference type="SUPFAM" id="SSF55347">
    <property type="entry name" value="Glyceraldehyde-3-phosphate dehydrogenase-like, C-terminal domain"/>
    <property type="match status" value="1"/>
</dbReference>
<evidence type="ECO:0000313" key="4">
    <source>
        <dbReference type="Proteomes" id="UP000198756"/>
    </source>
</evidence>
<organism evidence="3 4">
    <name type="scientific">Algoriphagus alkaliphilus</name>
    <dbReference type="NCBI Taxonomy" id="279824"/>
    <lineage>
        <taxon>Bacteria</taxon>
        <taxon>Pseudomonadati</taxon>
        <taxon>Bacteroidota</taxon>
        <taxon>Cytophagia</taxon>
        <taxon>Cytophagales</taxon>
        <taxon>Cyclobacteriaceae</taxon>
        <taxon>Algoriphagus</taxon>
    </lineage>
</organism>
<feature type="domain" description="Gfo/Idh/MocA-like oxidoreductase bacterial type C-terminal" evidence="2">
    <location>
        <begin position="382"/>
        <end position="504"/>
    </location>
</feature>
<dbReference type="Proteomes" id="UP000198756">
    <property type="component" value="Unassembled WGS sequence"/>
</dbReference>
<dbReference type="PANTHER" id="PTHR43818">
    <property type="entry name" value="BCDNA.GH03377"/>
    <property type="match status" value="1"/>
</dbReference>
<dbReference type="InterPro" id="IPR043906">
    <property type="entry name" value="Gfo/Idh/MocA_OxRdtase_bact_C"/>
</dbReference>
<evidence type="ECO:0000259" key="1">
    <source>
        <dbReference type="Pfam" id="PF01408"/>
    </source>
</evidence>
<dbReference type="GO" id="GO:0000166">
    <property type="term" value="F:nucleotide binding"/>
    <property type="evidence" value="ECO:0007669"/>
    <property type="project" value="InterPro"/>
</dbReference>
<accession>A0A1G5WQM6</accession>
<protein>
    <submittedName>
        <fullName evidence="3">Predicted dehydrogenase</fullName>
    </submittedName>
</protein>
<keyword evidence="4" id="KW-1185">Reference proteome</keyword>
<dbReference type="SUPFAM" id="SSF51735">
    <property type="entry name" value="NAD(P)-binding Rossmann-fold domains"/>
    <property type="match status" value="1"/>
</dbReference>
<dbReference type="InterPro" id="IPR036291">
    <property type="entry name" value="NAD(P)-bd_dom_sf"/>
</dbReference>